<dbReference type="AlphaFoldDB" id="A0A8S1MUJ5"/>
<evidence type="ECO:0000313" key="2">
    <source>
        <dbReference type="Proteomes" id="UP000692954"/>
    </source>
</evidence>
<sequence length="105" mass="12608">MTETIKNLSDFKYQQLISDVNKKNFQLNIWFGGRAESLRSKTKLNYNCKEIIGLLEQNGRFRMLNLQWFMYQSSSDNIFKNFTVKMVQFLQKETHIFQIIRNINS</sequence>
<dbReference type="Proteomes" id="UP000692954">
    <property type="component" value="Unassembled WGS sequence"/>
</dbReference>
<name>A0A8S1MUJ5_9CILI</name>
<protein>
    <submittedName>
        <fullName evidence="1">Uncharacterized protein</fullName>
    </submittedName>
</protein>
<proteinExistence type="predicted"/>
<keyword evidence="2" id="KW-1185">Reference proteome</keyword>
<accession>A0A8S1MUJ5</accession>
<organism evidence="1 2">
    <name type="scientific">Paramecium sonneborni</name>
    <dbReference type="NCBI Taxonomy" id="65129"/>
    <lineage>
        <taxon>Eukaryota</taxon>
        <taxon>Sar</taxon>
        <taxon>Alveolata</taxon>
        <taxon>Ciliophora</taxon>
        <taxon>Intramacronucleata</taxon>
        <taxon>Oligohymenophorea</taxon>
        <taxon>Peniculida</taxon>
        <taxon>Parameciidae</taxon>
        <taxon>Paramecium</taxon>
    </lineage>
</organism>
<evidence type="ECO:0000313" key="1">
    <source>
        <dbReference type="EMBL" id="CAD8083329.1"/>
    </source>
</evidence>
<gene>
    <name evidence="1" type="ORF">PSON_ATCC_30995.1.T0450029</name>
</gene>
<dbReference type="EMBL" id="CAJJDN010000045">
    <property type="protein sequence ID" value="CAD8083329.1"/>
    <property type="molecule type" value="Genomic_DNA"/>
</dbReference>
<reference evidence="1" key="1">
    <citation type="submission" date="2021-01" db="EMBL/GenBank/DDBJ databases">
        <authorList>
            <consortium name="Genoscope - CEA"/>
            <person name="William W."/>
        </authorList>
    </citation>
    <scope>NUCLEOTIDE SEQUENCE</scope>
</reference>
<comment type="caution">
    <text evidence="1">The sequence shown here is derived from an EMBL/GenBank/DDBJ whole genome shotgun (WGS) entry which is preliminary data.</text>
</comment>